<sequence>MSLSIEMNLSVDSSFPVLNNLQLVTPPSVPDQNIEKATTEVFSLSETTKQSNRVYQSLINEQSININLKSITGIKSEQISGKQSHEIDYMLTLISDDVYIRTTMGIGDYVRLSDGELLKAGIEPANLRDETTGFQAGIYRNDDLYIVAFVGTNDLKDILTNLRQGFGFDEAQYHQAIDLARTAKMAFGENLLFTGHSLGGGLAATAALSVGKPAVIFNSAGVSDNMMKNLGFSPQEGRAIAENGLVRHYVVEHDLLDVLQQKLPVSQPIGHKILLKYNDNSGESDQGFPHNLIRGLKAHSLKKMLELLTIYKPWSSLNDEQQEESLVKLNEPDLSVST</sequence>
<dbReference type="RefSeq" id="WP_036777818.1">
    <property type="nucleotide sequence ID" value="NZ_CAWLTM010000096.1"/>
</dbReference>
<comment type="caution">
    <text evidence="1">The sequence shown here is derived from an EMBL/GenBank/DDBJ whole genome shotgun (WGS) entry which is preliminary data.</text>
</comment>
<protein>
    <submittedName>
        <fullName evidence="1">Putative lipase essential for disintegration of autophagic bodies inside the vacuole</fullName>
    </submittedName>
</protein>
<dbReference type="InterPro" id="IPR029058">
    <property type="entry name" value="AB_hydrolase_fold"/>
</dbReference>
<dbReference type="Gene3D" id="3.40.50.1820">
    <property type="entry name" value="alpha/beta hydrolase"/>
    <property type="match status" value="1"/>
</dbReference>
<evidence type="ECO:0000313" key="1">
    <source>
        <dbReference type="EMBL" id="EYU15804.1"/>
    </source>
</evidence>
<keyword evidence="2" id="KW-1185">Reference proteome</keyword>
<organism evidence="1 2">
    <name type="scientific">Photorhabdus aegyptia</name>
    <dbReference type="NCBI Taxonomy" id="2805098"/>
    <lineage>
        <taxon>Bacteria</taxon>
        <taxon>Pseudomonadati</taxon>
        <taxon>Pseudomonadota</taxon>
        <taxon>Gammaproteobacteria</taxon>
        <taxon>Enterobacterales</taxon>
        <taxon>Morganellaceae</taxon>
        <taxon>Photorhabdus</taxon>
    </lineage>
</organism>
<proteinExistence type="predicted"/>
<dbReference type="AlphaFoldDB" id="A0A022PJW3"/>
<name>A0A022PJW3_9GAMM</name>
<dbReference type="SUPFAM" id="SSF53474">
    <property type="entry name" value="alpha/beta-Hydrolases"/>
    <property type="match status" value="1"/>
</dbReference>
<accession>A0A022PJW3</accession>
<dbReference type="Proteomes" id="UP000023464">
    <property type="component" value="Unassembled WGS sequence"/>
</dbReference>
<dbReference type="EMBL" id="JFGV01000019">
    <property type="protein sequence ID" value="EYU15804.1"/>
    <property type="molecule type" value="Genomic_DNA"/>
</dbReference>
<reference evidence="1 2" key="1">
    <citation type="submission" date="2014-03" db="EMBL/GenBank/DDBJ databases">
        <title>Draft Genome of Photorhabdus luminescens BA1, an Egyptian Isolate.</title>
        <authorList>
            <person name="Ghazal S."/>
            <person name="Hurst S.G.IV."/>
            <person name="Morris K."/>
            <person name="Thomas K."/>
            <person name="Tisa L.S."/>
        </authorList>
    </citation>
    <scope>NUCLEOTIDE SEQUENCE [LARGE SCALE GENOMIC DNA]</scope>
    <source>
        <strain evidence="1 2">BA1</strain>
    </source>
</reference>
<evidence type="ECO:0000313" key="2">
    <source>
        <dbReference type="Proteomes" id="UP000023464"/>
    </source>
</evidence>
<dbReference type="PATRIC" id="fig|1393736.3.peg.1680"/>
<gene>
    <name evidence="1" type="ORF">BA1DRAFT_01665</name>
</gene>
<dbReference type="Pfam" id="PF26363">
    <property type="entry name" value="Phospholipase-like"/>
    <property type="match status" value="1"/>
</dbReference>